<sequence>MIPVELIAQFRSKWDVENYIEEHRNSLKSMEHKILHYFHMTEPKKFISEDQDPFYVLQNDFDAMFPEVEDAWDPGYGQTYYEMKIAEAILENWDVTHHSSDMAYPDKNKTGYCVGDGIQECDENGVPLDYNGNPITKDSGSYEQLLAFNYVKKLADGTTREDYDAEMKRRHEEYEKKMENNEPSEQIK</sequence>
<proteinExistence type="predicted"/>
<name>A0A8S5LPK3_9CAUD</name>
<organism evidence="2">
    <name type="scientific">Myoviridae sp. ct0f722</name>
    <dbReference type="NCBI Taxonomy" id="2827599"/>
    <lineage>
        <taxon>Viruses</taxon>
        <taxon>Duplodnaviria</taxon>
        <taxon>Heunggongvirae</taxon>
        <taxon>Uroviricota</taxon>
        <taxon>Caudoviricetes</taxon>
    </lineage>
</organism>
<protein>
    <submittedName>
        <fullName evidence="2">Uncharacterized protein</fullName>
    </submittedName>
</protein>
<accession>A0A8S5LPK3</accession>
<evidence type="ECO:0000313" key="2">
    <source>
        <dbReference type="EMBL" id="DAD71956.1"/>
    </source>
</evidence>
<dbReference type="EMBL" id="BK015890">
    <property type="protein sequence ID" value="DAD71956.1"/>
    <property type="molecule type" value="Genomic_DNA"/>
</dbReference>
<feature type="region of interest" description="Disordered" evidence="1">
    <location>
        <begin position="159"/>
        <end position="188"/>
    </location>
</feature>
<reference evidence="2" key="1">
    <citation type="journal article" date="2021" name="Proc. Natl. Acad. Sci. U.S.A.">
        <title>A Catalog of Tens of Thousands of Viruses from Human Metagenomes Reveals Hidden Associations with Chronic Diseases.</title>
        <authorList>
            <person name="Tisza M.J."/>
            <person name="Buck C.B."/>
        </authorList>
    </citation>
    <scope>NUCLEOTIDE SEQUENCE</scope>
    <source>
        <strain evidence="2">Ct0f722</strain>
    </source>
</reference>
<evidence type="ECO:0000256" key="1">
    <source>
        <dbReference type="SAM" id="MobiDB-lite"/>
    </source>
</evidence>